<sequence length="182" mass="19660">MYSVLAISTLPRIAIGCWVIFGPINAVIGQWFKQKRGLVMGFVATRSSIGGTLFPIVARNLIPRVGLGIANLAVKWRLPPKQTGSLLNPVAFKNFASTIYVLAAITSLFGRYTAVLTYIDISATSVCLSLDFSFYLISLCNAASLFALNVITPMNAIAELMTYVWPLAQSKGSFVAISLVYG</sequence>
<keyword evidence="1" id="KW-1133">Transmembrane helix</keyword>
<feature type="transmembrane region" description="Helical" evidence="1">
    <location>
        <begin position="132"/>
        <end position="151"/>
    </location>
</feature>
<reference evidence="2" key="1">
    <citation type="submission" date="2023-03" db="EMBL/GenBank/DDBJ databases">
        <title>Massive genome expansion in bonnet fungi (Mycena s.s.) driven by repeated elements and novel gene families across ecological guilds.</title>
        <authorList>
            <consortium name="Lawrence Berkeley National Laboratory"/>
            <person name="Harder C.B."/>
            <person name="Miyauchi S."/>
            <person name="Viragh M."/>
            <person name="Kuo A."/>
            <person name="Thoen E."/>
            <person name="Andreopoulos B."/>
            <person name="Lu D."/>
            <person name="Skrede I."/>
            <person name="Drula E."/>
            <person name="Henrissat B."/>
            <person name="Morin E."/>
            <person name="Kohler A."/>
            <person name="Barry K."/>
            <person name="LaButti K."/>
            <person name="Morin E."/>
            <person name="Salamov A."/>
            <person name="Lipzen A."/>
            <person name="Mereny Z."/>
            <person name="Hegedus B."/>
            <person name="Baldrian P."/>
            <person name="Stursova M."/>
            <person name="Weitz H."/>
            <person name="Taylor A."/>
            <person name="Grigoriev I.V."/>
            <person name="Nagy L.G."/>
            <person name="Martin F."/>
            <person name="Kauserud H."/>
        </authorList>
    </citation>
    <scope>NUCLEOTIDE SEQUENCE</scope>
    <source>
        <strain evidence="2">CBHHK200</strain>
    </source>
</reference>
<dbReference type="AlphaFoldDB" id="A0AAD6WYI8"/>
<dbReference type="SUPFAM" id="SSF103473">
    <property type="entry name" value="MFS general substrate transporter"/>
    <property type="match status" value="1"/>
</dbReference>
<keyword evidence="1" id="KW-0472">Membrane</keyword>
<name>A0AAD6WYI8_9AGAR</name>
<dbReference type="Proteomes" id="UP001218188">
    <property type="component" value="Unassembled WGS sequence"/>
</dbReference>
<evidence type="ECO:0000256" key="1">
    <source>
        <dbReference type="SAM" id="Phobius"/>
    </source>
</evidence>
<evidence type="ECO:0000313" key="2">
    <source>
        <dbReference type="EMBL" id="KAJ7030007.1"/>
    </source>
</evidence>
<dbReference type="InterPro" id="IPR036259">
    <property type="entry name" value="MFS_trans_sf"/>
</dbReference>
<feature type="transmembrane region" description="Helical" evidence="1">
    <location>
        <begin position="95"/>
        <end position="112"/>
    </location>
</feature>
<comment type="caution">
    <text evidence="2">The sequence shown here is derived from an EMBL/GenBank/DDBJ whole genome shotgun (WGS) entry which is preliminary data.</text>
</comment>
<keyword evidence="3" id="KW-1185">Reference proteome</keyword>
<evidence type="ECO:0000313" key="3">
    <source>
        <dbReference type="Proteomes" id="UP001218188"/>
    </source>
</evidence>
<keyword evidence="1" id="KW-0812">Transmembrane</keyword>
<dbReference type="EMBL" id="JARJCM010000095">
    <property type="protein sequence ID" value="KAJ7030007.1"/>
    <property type="molecule type" value="Genomic_DNA"/>
</dbReference>
<feature type="transmembrane region" description="Helical" evidence="1">
    <location>
        <begin position="12"/>
        <end position="32"/>
    </location>
</feature>
<organism evidence="2 3">
    <name type="scientific">Mycena alexandri</name>
    <dbReference type="NCBI Taxonomy" id="1745969"/>
    <lineage>
        <taxon>Eukaryota</taxon>
        <taxon>Fungi</taxon>
        <taxon>Dikarya</taxon>
        <taxon>Basidiomycota</taxon>
        <taxon>Agaricomycotina</taxon>
        <taxon>Agaricomycetes</taxon>
        <taxon>Agaricomycetidae</taxon>
        <taxon>Agaricales</taxon>
        <taxon>Marasmiineae</taxon>
        <taxon>Mycenaceae</taxon>
        <taxon>Mycena</taxon>
    </lineage>
</organism>
<gene>
    <name evidence="2" type="ORF">C8F04DRAFT_1264357</name>
</gene>
<accession>A0AAD6WYI8</accession>
<protein>
    <submittedName>
        <fullName evidence="2">Uncharacterized protein</fullName>
    </submittedName>
</protein>
<proteinExistence type="predicted"/>